<keyword evidence="2" id="KW-0472">Membrane</keyword>
<feature type="compositionally biased region" description="Polar residues" evidence="1">
    <location>
        <begin position="61"/>
        <end position="76"/>
    </location>
</feature>
<dbReference type="STRING" id="127582.A0A2Y9RN73"/>
<keyword evidence="3" id="KW-0732">Signal</keyword>
<dbReference type="GO" id="GO:0005794">
    <property type="term" value="C:Golgi apparatus"/>
    <property type="evidence" value="ECO:0007669"/>
    <property type="project" value="TreeGrafter"/>
</dbReference>
<dbReference type="KEGG" id="tmu:101360168"/>
<evidence type="ECO:0000256" key="3">
    <source>
        <dbReference type="SAM" id="SignalP"/>
    </source>
</evidence>
<dbReference type="Pfam" id="PF17061">
    <property type="entry name" value="PARM"/>
    <property type="match status" value="1"/>
</dbReference>
<name>A0A2Y9RN73_TRIMA</name>
<evidence type="ECO:0000313" key="5">
    <source>
        <dbReference type="RefSeq" id="XP_023593409.1"/>
    </source>
</evidence>
<evidence type="ECO:0000256" key="1">
    <source>
        <dbReference type="SAM" id="MobiDB-lite"/>
    </source>
</evidence>
<feature type="compositionally biased region" description="Polar residues" evidence="1">
    <location>
        <begin position="171"/>
        <end position="194"/>
    </location>
</feature>
<dbReference type="InterPro" id="IPR031431">
    <property type="entry name" value="PARM1"/>
</dbReference>
<feature type="compositionally biased region" description="Polar residues" evidence="1">
    <location>
        <begin position="93"/>
        <end position="103"/>
    </location>
</feature>
<feature type="region of interest" description="Disordered" evidence="1">
    <location>
        <begin position="61"/>
        <end position="224"/>
    </location>
</feature>
<sequence>MVCKTLFALCIFTAGLRVQSLPTSTLLPVSPSSTITLPTSIWITSPQNTAAATASLTSGTHNNSLLPVTSSSQTSPHPKITSTETREEEFTTPASTWEGTSADPSPPGFLPTSGGVRLTPTPAEHSSGTSETSVPPTGSQSPAESPTLIFSQAPASSPSSPSTSLPEVPSASVTSDHSSAVTSTKPSGTPTPAESTAEERTSGHTPTLHATTGAVTKETTRQATAPTKVTCELVDSDATTTSPGVIMEEVEHALSSGSVAAITVTVIAVVLLVFGVAAYLKIRHSSYGRLLDDHDYGSWGNYNNPLYDDS</sequence>
<proteinExistence type="predicted"/>
<keyword evidence="2" id="KW-1133">Transmembrane helix</keyword>
<dbReference type="PANTHER" id="PTHR35453">
    <property type="entry name" value="PROSTATE ANDROGEN-REGULATED MUCIN-LIKE PROTEIN 1"/>
    <property type="match status" value="1"/>
</dbReference>
<evidence type="ECO:0000256" key="2">
    <source>
        <dbReference type="SAM" id="Phobius"/>
    </source>
</evidence>
<reference evidence="5" key="1">
    <citation type="submission" date="2025-08" db="UniProtKB">
        <authorList>
            <consortium name="RefSeq"/>
        </authorList>
    </citation>
    <scope>IDENTIFICATION</scope>
</reference>
<dbReference type="GO" id="GO:0005886">
    <property type="term" value="C:plasma membrane"/>
    <property type="evidence" value="ECO:0007669"/>
    <property type="project" value="TreeGrafter"/>
</dbReference>
<dbReference type="AlphaFoldDB" id="A0A2Y9RN73"/>
<feature type="compositionally biased region" description="Polar residues" evidence="1">
    <location>
        <begin position="203"/>
        <end position="214"/>
    </location>
</feature>
<gene>
    <name evidence="5" type="primary">PARM1</name>
</gene>
<dbReference type="Proteomes" id="UP000248480">
    <property type="component" value="Unplaced"/>
</dbReference>
<feature type="chain" id="PRO_5016024097" evidence="3">
    <location>
        <begin position="21"/>
        <end position="310"/>
    </location>
</feature>
<dbReference type="OrthoDB" id="8963138at2759"/>
<feature type="compositionally biased region" description="Low complexity" evidence="1">
    <location>
        <begin position="151"/>
        <end position="170"/>
    </location>
</feature>
<dbReference type="PANTHER" id="PTHR35453:SF1">
    <property type="entry name" value="PROSTATE ANDROGEN-REGULATED MUCIN-LIKE PROTEIN 1"/>
    <property type="match status" value="1"/>
</dbReference>
<feature type="signal peptide" evidence="3">
    <location>
        <begin position="1"/>
        <end position="20"/>
    </location>
</feature>
<evidence type="ECO:0000313" key="4">
    <source>
        <dbReference type="Proteomes" id="UP000248480"/>
    </source>
</evidence>
<dbReference type="CTD" id="25849"/>
<organism evidence="4 5">
    <name type="scientific">Trichechus manatus latirostris</name>
    <name type="common">Florida manatee</name>
    <dbReference type="NCBI Taxonomy" id="127582"/>
    <lineage>
        <taxon>Eukaryota</taxon>
        <taxon>Metazoa</taxon>
        <taxon>Chordata</taxon>
        <taxon>Craniata</taxon>
        <taxon>Vertebrata</taxon>
        <taxon>Euteleostomi</taxon>
        <taxon>Mammalia</taxon>
        <taxon>Eutheria</taxon>
        <taxon>Afrotheria</taxon>
        <taxon>Sirenia</taxon>
        <taxon>Trichechidae</taxon>
        <taxon>Trichechus</taxon>
    </lineage>
</organism>
<dbReference type="GO" id="GO:0005770">
    <property type="term" value="C:late endosome"/>
    <property type="evidence" value="ECO:0007669"/>
    <property type="project" value="TreeGrafter"/>
</dbReference>
<feature type="transmembrane region" description="Helical" evidence="2">
    <location>
        <begin position="259"/>
        <end position="280"/>
    </location>
</feature>
<accession>A0A2Y9RN73</accession>
<keyword evidence="2" id="KW-0812">Transmembrane</keyword>
<dbReference type="GeneID" id="101360168"/>
<dbReference type="FunCoup" id="A0A2Y9RN73">
    <property type="interactions" value="485"/>
</dbReference>
<dbReference type="GO" id="GO:0005769">
    <property type="term" value="C:early endosome"/>
    <property type="evidence" value="ECO:0007669"/>
    <property type="project" value="TreeGrafter"/>
</dbReference>
<feature type="compositionally biased region" description="Polar residues" evidence="1">
    <location>
        <begin position="124"/>
        <end position="150"/>
    </location>
</feature>
<dbReference type="RefSeq" id="XP_023593409.1">
    <property type="nucleotide sequence ID" value="XM_023737641.1"/>
</dbReference>
<protein>
    <submittedName>
        <fullName evidence="5">Prostate androgen-regulated mucin-like protein 1</fullName>
    </submittedName>
</protein>
<dbReference type="InParanoid" id="A0A2Y9RN73"/>
<keyword evidence="4" id="KW-1185">Reference proteome</keyword>